<feature type="compositionally biased region" description="Acidic residues" evidence="2">
    <location>
        <begin position="404"/>
        <end position="418"/>
    </location>
</feature>
<keyword evidence="4" id="KW-1185">Reference proteome</keyword>
<sequence>MLPQTSAESTHRNSLAADRARIAVVKAKILELERLLSSLNEEKDLLQARIDAAAYTYPVLTLPNEIVAEIFVHILPVYPETPPMIGRASPNLLGQICRKWRDIALSTPELWRGFTLSLGNGRRGRQKLRLLETWLQRSGSCLLSINMDLGFYGFGDFLLESIAAHSARWEHLLLCGSASPFPSIAASFPFLRTFYMSSTETTTDSLVSALHAAPLLRTVGSKPCRDSFISFYPWSQLTMFTGQMILPKDCVEVLTHAPHLVCCNFFINAGDWEIFSELPQGVTHHRIETFILEGRFPADFPWTFLDLFTLPALQKFQVAEDFLQGSSVHVLQSLISRSQCHIKEMYLTELESTRVESYRSGLPMVGSIVDGRLIRDPFFVPRDEELESDPHSRTADSRTSAASADEEDDKEGNNDDSE</sequence>
<dbReference type="EMBL" id="JARKIB010000235">
    <property type="protein sequence ID" value="KAJ7720930.1"/>
    <property type="molecule type" value="Genomic_DNA"/>
</dbReference>
<reference evidence="3" key="1">
    <citation type="submission" date="2023-03" db="EMBL/GenBank/DDBJ databases">
        <title>Massive genome expansion in bonnet fungi (Mycena s.s.) driven by repeated elements and novel gene families across ecological guilds.</title>
        <authorList>
            <consortium name="Lawrence Berkeley National Laboratory"/>
            <person name="Harder C.B."/>
            <person name="Miyauchi S."/>
            <person name="Viragh M."/>
            <person name="Kuo A."/>
            <person name="Thoen E."/>
            <person name="Andreopoulos B."/>
            <person name="Lu D."/>
            <person name="Skrede I."/>
            <person name="Drula E."/>
            <person name="Henrissat B."/>
            <person name="Morin E."/>
            <person name="Kohler A."/>
            <person name="Barry K."/>
            <person name="LaButti K."/>
            <person name="Morin E."/>
            <person name="Salamov A."/>
            <person name="Lipzen A."/>
            <person name="Mereny Z."/>
            <person name="Hegedus B."/>
            <person name="Baldrian P."/>
            <person name="Stursova M."/>
            <person name="Weitz H."/>
            <person name="Taylor A."/>
            <person name="Grigoriev I.V."/>
            <person name="Nagy L.G."/>
            <person name="Martin F."/>
            <person name="Kauserud H."/>
        </authorList>
    </citation>
    <scope>NUCLEOTIDE SEQUENCE</scope>
    <source>
        <strain evidence="3">CBHHK182m</strain>
    </source>
</reference>
<comment type="caution">
    <text evidence="3">The sequence shown here is derived from an EMBL/GenBank/DDBJ whole genome shotgun (WGS) entry which is preliminary data.</text>
</comment>
<feature type="region of interest" description="Disordered" evidence="2">
    <location>
        <begin position="383"/>
        <end position="418"/>
    </location>
</feature>
<proteinExistence type="predicted"/>
<keyword evidence="1" id="KW-0175">Coiled coil</keyword>
<protein>
    <recommendedName>
        <fullName evidence="5">F-box domain-containing protein</fullName>
    </recommendedName>
</protein>
<dbReference type="Proteomes" id="UP001215598">
    <property type="component" value="Unassembled WGS sequence"/>
</dbReference>
<name>A0AAD7HJ04_9AGAR</name>
<accession>A0AAD7HJ04</accession>
<evidence type="ECO:0000256" key="1">
    <source>
        <dbReference type="SAM" id="Coils"/>
    </source>
</evidence>
<dbReference type="AlphaFoldDB" id="A0AAD7HJ04"/>
<feature type="coiled-coil region" evidence="1">
    <location>
        <begin position="22"/>
        <end position="49"/>
    </location>
</feature>
<evidence type="ECO:0008006" key="5">
    <source>
        <dbReference type="Google" id="ProtNLM"/>
    </source>
</evidence>
<evidence type="ECO:0000313" key="4">
    <source>
        <dbReference type="Proteomes" id="UP001215598"/>
    </source>
</evidence>
<organism evidence="3 4">
    <name type="scientific">Mycena metata</name>
    <dbReference type="NCBI Taxonomy" id="1033252"/>
    <lineage>
        <taxon>Eukaryota</taxon>
        <taxon>Fungi</taxon>
        <taxon>Dikarya</taxon>
        <taxon>Basidiomycota</taxon>
        <taxon>Agaricomycotina</taxon>
        <taxon>Agaricomycetes</taxon>
        <taxon>Agaricomycetidae</taxon>
        <taxon>Agaricales</taxon>
        <taxon>Marasmiineae</taxon>
        <taxon>Mycenaceae</taxon>
        <taxon>Mycena</taxon>
    </lineage>
</organism>
<gene>
    <name evidence="3" type="ORF">B0H16DRAFT_1603724</name>
</gene>
<evidence type="ECO:0000256" key="2">
    <source>
        <dbReference type="SAM" id="MobiDB-lite"/>
    </source>
</evidence>
<dbReference type="Gene3D" id="1.20.1280.50">
    <property type="match status" value="1"/>
</dbReference>
<evidence type="ECO:0000313" key="3">
    <source>
        <dbReference type="EMBL" id="KAJ7720930.1"/>
    </source>
</evidence>